<evidence type="ECO:0000256" key="4">
    <source>
        <dbReference type="ARBA" id="ARBA00022816"/>
    </source>
</evidence>
<evidence type="ECO:0000256" key="2">
    <source>
        <dbReference type="ARBA" id="ARBA00005573"/>
    </source>
</evidence>
<gene>
    <name evidence="10" type="primary">RvY_00563-1</name>
    <name evidence="10" type="synonym">RvY_00563.1</name>
    <name evidence="10" type="ORF">RvY_00563</name>
</gene>
<dbReference type="Proteomes" id="UP000186922">
    <property type="component" value="Unassembled WGS sequence"/>
</dbReference>
<keyword evidence="5 9" id="KW-0653">Protein transport</keyword>
<dbReference type="Pfam" id="PF07575">
    <property type="entry name" value="Nucleopor_Nup85"/>
    <property type="match status" value="1"/>
</dbReference>
<keyword evidence="7 9" id="KW-0906">Nuclear pore complex</keyword>
<proteinExistence type="inferred from homology"/>
<evidence type="ECO:0000256" key="5">
    <source>
        <dbReference type="ARBA" id="ARBA00022927"/>
    </source>
</evidence>
<keyword evidence="6 9" id="KW-0811">Translocation</keyword>
<dbReference type="GO" id="GO:0031080">
    <property type="term" value="C:nuclear pore outer ring"/>
    <property type="evidence" value="ECO:0007669"/>
    <property type="project" value="TreeGrafter"/>
</dbReference>
<dbReference type="GO" id="GO:0006606">
    <property type="term" value="P:protein import into nucleus"/>
    <property type="evidence" value="ECO:0007669"/>
    <property type="project" value="TreeGrafter"/>
</dbReference>
<comment type="caution">
    <text evidence="10">The sequence shown here is derived from an EMBL/GenBank/DDBJ whole genome shotgun (WGS) entry which is preliminary data.</text>
</comment>
<keyword evidence="4 9" id="KW-0509">mRNA transport</keyword>
<dbReference type="InterPro" id="IPR011502">
    <property type="entry name" value="Nucleoporin_Nup85"/>
</dbReference>
<evidence type="ECO:0000256" key="8">
    <source>
        <dbReference type="ARBA" id="ARBA00023242"/>
    </source>
</evidence>
<comment type="function">
    <text evidence="9">Functions as a component of the nuclear pore complex (NPC).</text>
</comment>
<protein>
    <recommendedName>
        <fullName evidence="9">Nuclear pore complex protein Nup85</fullName>
    </recommendedName>
</protein>
<comment type="subunit">
    <text evidence="9">Component of the nuclear pore complex (NPC).</text>
</comment>
<sequence length="627" mass="72259">MDARMKPQLAHKVRQTVAAEDALELADIAELGESWMQLARKSHDLFRDVQIDDALKAPFSEQALQNNILKHSQKYLSTLEEIQRALYDALDHGHLPPNTMQKMEEEFHTFTNLVHLWRLCQIVFLEFTEDFDKPYSEQYAIRLVQFRNSLSNAPLRTMPETESITGSEVDTWIVIKRFVLLGQLNEASEVLPYLSNRTQQSFAVTRLKILLEGAPVFSDPSAFDEIITWREGIEESLSEEEIQNNRTVSEILRLLLGDFRAWSLCGPEFSSWLSFFISRLMYASGPVSPTGLASDLKQISEAIGACQTDAFSPELTMLFESILRVEWDDLFETMRKYHKNTWFSTHIWDLIHRTKSLIKIGKVEGEMSAEWRDLQIVEYASTAIGYGHWLPFIRYFQFCSEEAQGKLVEVMNANDFSSVQQRNEVIAALESDGMTVALREVYKRDAASFAQKGDYAEALKAAHLTDETFLTQIGDRYVEYIRRERGSVGFTNADMPVLTLLPDQICRRLGYPGFMALYEKAVKENDIEKALNSVLLLLKRASKREEIYKLVDMLNKVIEGYRMGKEDFHVDVYKQLRTWLVNLPYTNWKPRTDPEKALVAKLEKEICPITAWSLDHMSAYAQLRCEP</sequence>
<evidence type="ECO:0000313" key="11">
    <source>
        <dbReference type="Proteomes" id="UP000186922"/>
    </source>
</evidence>
<organism evidence="10 11">
    <name type="scientific">Ramazzottius varieornatus</name>
    <name type="common">Water bear</name>
    <name type="synonym">Tardigrade</name>
    <dbReference type="NCBI Taxonomy" id="947166"/>
    <lineage>
        <taxon>Eukaryota</taxon>
        <taxon>Metazoa</taxon>
        <taxon>Ecdysozoa</taxon>
        <taxon>Tardigrada</taxon>
        <taxon>Eutardigrada</taxon>
        <taxon>Parachela</taxon>
        <taxon>Hypsibioidea</taxon>
        <taxon>Ramazzottiidae</taxon>
        <taxon>Ramazzottius</taxon>
    </lineage>
</organism>
<dbReference type="EMBL" id="BDGG01000001">
    <property type="protein sequence ID" value="GAU87762.1"/>
    <property type="molecule type" value="Genomic_DNA"/>
</dbReference>
<keyword evidence="8 9" id="KW-0539">Nucleus</keyword>
<comment type="similarity">
    <text evidence="2 9">Belongs to the nucleoporin Nup85 family.</text>
</comment>
<dbReference type="AlphaFoldDB" id="A0A1D1UJH6"/>
<dbReference type="GO" id="GO:0045893">
    <property type="term" value="P:positive regulation of DNA-templated transcription"/>
    <property type="evidence" value="ECO:0007669"/>
    <property type="project" value="TreeGrafter"/>
</dbReference>
<dbReference type="PANTHER" id="PTHR13373">
    <property type="entry name" value="FROUNT PROTEIN-RELATED"/>
    <property type="match status" value="1"/>
</dbReference>
<dbReference type="OrthoDB" id="17644at2759"/>
<dbReference type="PANTHER" id="PTHR13373:SF21">
    <property type="entry name" value="NUCLEAR PORE COMPLEX PROTEIN NUP85"/>
    <property type="match status" value="1"/>
</dbReference>
<keyword evidence="3 9" id="KW-0813">Transport</keyword>
<dbReference type="GO" id="GO:0006406">
    <property type="term" value="P:mRNA export from nucleus"/>
    <property type="evidence" value="ECO:0007669"/>
    <property type="project" value="TreeGrafter"/>
</dbReference>
<dbReference type="STRING" id="947166.A0A1D1UJH6"/>
<evidence type="ECO:0000256" key="9">
    <source>
        <dbReference type="RuleBase" id="RU365073"/>
    </source>
</evidence>
<evidence type="ECO:0000256" key="3">
    <source>
        <dbReference type="ARBA" id="ARBA00022448"/>
    </source>
</evidence>
<comment type="subcellular location">
    <subcellularLocation>
        <location evidence="1 9">Nucleus</location>
        <location evidence="1 9">Nuclear pore complex</location>
    </subcellularLocation>
</comment>
<dbReference type="GO" id="GO:0017056">
    <property type="term" value="F:structural constituent of nuclear pore"/>
    <property type="evidence" value="ECO:0007669"/>
    <property type="project" value="TreeGrafter"/>
</dbReference>
<name>A0A1D1UJH6_RAMVA</name>
<keyword evidence="9" id="KW-0472">Membrane</keyword>
<evidence type="ECO:0000256" key="7">
    <source>
        <dbReference type="ARBA" id="ARBA00023132"/>
    </source>
</evidence>
<evidence type="ECO:0000256" key="6">
    <source>
        <dbReference type="ARBA" id="ARBA00023010"/>
    </source>
</evidence>
<accession>A0A1D1UJH6</accession>
<dbReference type="GO" id="GO:0031965">
    <property type="term" value="C:nuclear membrane"/>
    <property type="evidence" value="ECO:0007669"/>
    <property type="project" value="UniProtKB-UniRule"/>
</dbReference>
<evidence type="ECO:0000256" key="1">
    <source>
        <dbReference type="ARBA" id="ARBA00004567"/>
    </source>
</evidence>
<keyword evidence="11" id="KW-1185">Reference proteome</keyword>
<evidence type="ECO:0000313" key="10">
    <source>
        <dbReference type="EMBL" id="GAU87762.1"/>
    </source>
</evidence>
<reference evidence="10 11" key="1">
    <citation type="journal article" date="2016" name="Nat. Commun.">
        <title>Extremotolerant tardigrade genome and improved radiotolerance of human cultured cells by tardigrade-unique protein.</title>
        <authorList>
            <person name="Hashimoto T."/>
            <person name="Horikawa D.D."/>
            <person name="Saito Y."/>
            <person name="Kuwahara H."/>
            <person name="Kozuka-Hata H."/>
            <person name="Shin-I T."/>
            <person name="Minakuchi Y."/>
            <person name="Ohishi K."/>
            <person name="Motoyama A."/>
            <person name="Aizu T."/>
            <person name="Enomoto A."/>
            <person name="Kondo K."/>
            <person name="Tanaka S."/>
            <person name="Hara Y."/>
            <person name="Koshikawa S."/>
            <person name="Sagara H."/>
            <person name="Miura T."/>
            <person name="Yokobori S."/>
            <person name="Miyagawa K."/>
            <person name="Suzuki Y."/>
            <person name="Kubo T."/>
            <person name="Oyama M."/>
            <person name="Kohara Y."/>
            <person name="Fujiyama A."/>
            <person name="Arakawa K."/>
            <person name="Katayama T."/>
            <person name="Toyoda A."/>
            <person name="Kunieda T."/>
        </authorList>
    </citation>
    <scope>NUCLEOTIDE SEQUENCE [LARGE SCALE GENOMIC DNA]</scope>
    <source>
        <strain evidence="10 11">YOKOZUNA-1</strain>
    </source>
</reference>